<feature type="region of interest" description="Disordered" evidence="1">
    <location>
        <begin position="41"/>
        <end position="76"/>
    </location>
</feature>
<dbReference type="EMBL" id="BARW01011473">
    <property type="protein sequence ID" value="GAI73670.1"/>
    <property type="molecule type" value="Genomic_DNA"/>
</dbReference>
<gene>
    <name evidence="2" type="ORF">S12H4_22114</name>
</gene>
<evidence type="ECO:0000313" key="2">
    <source>
        <dbReference type="EMBL" id="GAI73670.1"/>
    </source>
</evidence>
<name>X1SE26_9ZZZZ</name>
<comment type="caution">
    <text evidence="2">The sequence shown here is derived from an EMBL/GenBank/DDBJ whole genome shotgun (WGS) entry which is preliminary data.</text>
</comment>
<organism evidence="2">
    <name type="scientific">marine sediment metagenome</name>
    <dbReference type="NCBI Taxonomy" id="412755"/>
    <lineage>
        <taxon>unclassified sequences</taxon>
        <taxon>metagenomes</taxon>
        <taxon>ecological metagenomes</taxon>
    </lineage>
</organism>
<protein>
    <submittedName>
        <fullName evidence="2">Uncharacterized protein</fullName>
    </submittedName>
</protein>
<accession>X1SE26</accession>
<evidence type="ECO:0000256" key="1">
    <source>
        <dbReference type="SAM" id="MobiDB-lite"/>
    </source>
</evidence>
<dbReference type="AlphaFoldDB" id="X1SE26"/>
<sequence>MIQSVKVKNVGIFLATFTLILGINLGVLNSGFPLLSFAQETGETGETGETVETEDAQETPATEKAVGAEEIEQTEGEAGGKKLVILLKK</sequence>
<proteinExistence type="predicted"/>
<reference evidence="2" key="1">
    <citation type="journal article" date="2014" name="Front. Microbiol.">
        <title>High frequency of phylogenetically diverse reductive dehalogenase-homologous genes in deep subseafloor sedimentary metagenomes.</title>
        <authorList>
            <person name="Kawai M."/>
            <person name="Futagami T."/>
            <person name="Toyoda A."/>
            <person name="Takaki Y."/>
            <person name="Nishi S."/>
            <person name="Hori S."/>
            <person name="Arai W."/>
            <person name="Tsubouchi T."/>
            <person name="Morono Y."/>
            <person name="Uchiyama I."/>
            <person name="Ito T."/>
            <person name="Fujiyama A."/>
            <person name="Inagaki F."/>
            <person name="Takami H."/>
        </authorList>
    </citation>
    <scope>NUCLEOTIDE SEQUENCE</scope>
    <source>
        <strain evidence="2">Expedition CK06-06</strain>
    </source>
</reference>